<dbReference type="RefSeq" id="WP_014372734.1">
    <property type="nucleotide sequence ID" value="NC_016935.1"/>
</dbReference>
<dbReference type="STRING" id="1116391.PM3016_7387"/>
<dbReference type="Proteomes" id="UP000007523">
    <property type="component" value="Chromosome"/>
</dbReference>
<evidence type="ECO:0000259" key="2">
    <source>
        <dbReference type="PROSITE" id="PS51272"/>
    </source>
</evidence>
<dbReference type="PROSITE" id="PS51272">
    <property type="entry name" value="SLH"/>
    <property type="match status" value="2"/>
</dbReference>
<feature type="domain" description="SLH" evidence="2">
    <location>
        <begin position="284"/>
        <end position="347"/>
    </location>
</feature>
<feature type="region of interest" description="Disordered" evidence="1">
    <location>
        <begin position="248"/>
        <end position="274"/>
    </location>
</feature>
<dbReference type="PANTHER" id="PTHR43308:SF5">
    <property type="entry name" value="S-LAYER PROTEIN _ PEPTIDOGLYCAN ENDO-BETA-N-ACETYLGLUCOSAMINIDASE"/>
    <property type="match status" value="1"/>
</dbReference>
<dbReference type="HOGENOM" id="CLU_568416_0_0_9"/>
<gene>
    <name evidence="3" type="ORF">PM3016_7387</name>
</gene>
<evidence type="ECO:0000256" key="1">
    <source>
        <dbReference type="SAM" id="MobiDB-lite"/>
    </source>
</evidence>
<dbReference type="InterPro" id="IPR001119">
    <property type="entry name" value="SLH_dom"/>
</dbReference>
<evidence type="ECO:0000313" key="4">
    <source>
        <dbReference type="Proteomes" id="UP000007523"/>
    </source>
</evidence>
<dbReference type="PANTHER" id="PTHR43308">
    <property type="entry name" value="OUTER MEMBRANE PROTEIN ALPHA-RELATED"/>
    <property type="match status" value="1"/>
</dbReference>
<dbReference type="InterPro" id="IPR051465">
    <property type="entry name" value="Cell_Envelope_Struct_Comp"/>
</dbReference>
<reference evidence="3 4" key="1">
    <citation type="journal article" date="2012" name="J. Bacteriol.">
        <title>Complete Genome Sequence of Paenibacillus mucilaginosus 3016, a Bacterium Functional as Microbial Fertilizer.</title>
        <authorList>
            <person name="Ma M."/>
            <person name="Wang Z."/>
            <person name="Li L."/>
            <person name="Jiang X."/>
            <person name="Guan D."/>
            <person name="Cao F."/>
            <person name="Chen H."/>
            <person name="Wang X."/>
            <person name="Shen D."/>
            <person name="Du B."/>
            <person name="Li J."/>
        </authorList>
    </citation>
    <scope>NUCLEOTIDE SEQUENCE [LARGE SCALE GENOMIC DNA]</scope>
    <source>
        <strain evidence="3 4">3016</strain>
    </source>
</reference>
<dbReference type="Pfam" id="PF00395">
    <property type="entry name" value="SLH"/>
    <property type="match status" value="2"/>
</dbReference>
<feature type="domain" description="SLH" evidence="2">
    <location>
        <begin position="421"/>
        <end position="480"/>
    </location>
</feature>
<evidence type="ECO:0000313" key="3">
    <source>
        <dbReference type="EMBL" id="AFC33955.1"/>
    </source>
</evidence>
<accession>H6NGQ2</accession>
<dbReference type="AlphaFoldDB" id="H6NGQ2"/>
<sequence length="480" mass="50448">MKALNRKILAGTLLTSVVFGSAPILHNEAFAATSTSSVQAGVKAGMQSGQRGPQGGFGFAGSDVTAETAVLLGVEESVITAALQEGQTLVEIAAAYGFSEQDYLKGLTAALTAKINAEHTAGTLTDEQAENMKTQLPERLKRQAAGEFDGAAGTAEGGRGIGMGANLTAYAAEVLGVEESTITAAMKEGRTLAVFAEAQGMSAEDFRAAVTAALTAEIEAKLADGTFTEAQAEEQKSALSDRVKRQIEGQGGVRPDTSGEVQEPGTAAGQAKGSAAKLNGAAQAGQVELTDIGSHWAVGSIRNLVKKGILQGDDNQRFNPDNTVTREELATMVTRSFDLSAEASAESRDYADVDQNRWSYKDIEASREFFDLKSDASGKASFQPSAGAKREDVAVTLVKVLLKQNPSMNLLSETEADELLKSRFKDADSIPAELRPYIATAVKSELIQGDDEGNFAPSKTITRAEVAALLDRLLGEEETE</sequence>
<organism evidence="3 4">
    <name type="scientific">Paenibacillus mucilaginosus 3016</name>
    <dbReference type="NCBI Taxonomy" id="1116391"/>
    <lineage>
        <taxon>Bacteria</taxon>
        <taxon>Bacillati</taxon>
        <taxon>Bacillota</taxon>
        <taxon>Bacilli</taxon>
        <taxon>Bacillales</taxon>
        <taxon>Paenibacillaceae</taxon>
        <taxon>Paenibacillus</taxon>
    </lineage>
</organism>
<dbReference type="EMBL" id="CP003235">
    <property type="protein sequence ID" value="AFC33955.1"/>
    <property type="molecule type" value="Genomic_DNA"/>
</dbReference>
<protein>
    <submittedName>
        <fullName evidence="3">Endoglucanase</fullName>
    </submittedName>
</protein>
<dbReference type="KEGG" id="pmq:PM3016_7387"/>
<keyword evidence="4" id="KW-1185">Reference proteome</keyword>
<name>H6NGQ2_9BACL</name>
<proteinExistence type="predicted"/>